<sequence>ESDGNGSSLQLYEKLSFSYPSLLQPLIHERDTHLAWSLKRSKAVNKSKRVVRVIGRGYMNGVIYAITSDQGNLRFRGLAGKKAREGNSNGFVSNLLKSLVRDTIIGIILWILYEQLKQ</sequence>
<organism evidence="1">
    <name type="scientific">Cucumis melo</name>
    <name type="common">Muskmelon</name>
    <dbReference type="NCBI Taxonomy" id="3656"/>
    <lineage>
        <taxon>Eukaryota</taxon>
        <taxon>Viridiplantae</taxon>
        <taxon>Streptophyta</taxon>
        <taxon>Embryophyta</taxon>
        <taxon>Tracheophyta</taxon>
        <taxon>Spermatophyta</taxon>
        <taxon>Magnoliopsida</taxon>
        <taxon>eudicotyledons</taxon>
        <taxon>Gunneridae</taxon>
        <taxon>Pentapetalae</taxon>
        <taxon>rosids</taxon>
        <taxon>fabids</taxon>
        <taxon>Cucurbitales</taxon>
        <taxon>Cucurbitaceae</taxon>
        <taxon>Benincaseae</taxon>
        <taxon>Cucumis</taxon>
    </lineage>
</organism>
<proteinExistence type="predicted"/>
<dbReference type="EnsemblPlants" id="MELO3C027492.2.1">
    <property type="protein sequence ID" value="MELO3C027492.2.1"/>
    <property type="gene ID" value="MELO3C027492.2"/>
</dbReference>
<reference evidence="1" key="1">
    <citation type="submission" date="2023-03" db="UniProtKB">
        <authorList>
            <consortium name="EnsemblPlants"/>
        </authorList>
    </citation>
    <scope>IDENTIFICATION</scope>
</reference>
<dbReference type="Gramene" id="MELO3C027492.2.1">
    <property type="protein sequence ID" value="MELO3C027492.2.1"/>
    <property type="gene ID" value="MELO3C027492.2"/>
</dbReference>
<dbReference type="AlphaFoldDB" id="A0A9I9E1M0"/>
<evidence type="ECO:0000313" key="1">
    <source>
        <dbReference type="EnsemblPlants" id="MELO3C027492.2.1"/>
    </source>
</evidence>
<name>A0A9I9E1M0_CUCME</name>
<dbReference type="PANTHER" id="PTHR21530:SF0">
    <property type="entry name" value="TRAB FAMILY PROTEIN"/>
    <property type="match status" value="1"/>
</dbReference>
<dbReference type="InterPro" id="IPR046345">
    <property type="entry name" value="TraB_PrgY-like"/>
</dbReference>
<accession>A0A9I9E1M0</accession>
<protein>
    <submittedName>
        <fullName evidence="1">Uncharacterized protein</fullName>
    </submittedName>
</protein>
<dbReference type="PANTHER" id="PTHR21530">
    <property type="entry name" value="PHEROMONE SHUTDOWN PROTEIN"/>
    <property type="match status" value="1"/>
</dbReference>